<proteinExistence type="predicted"/>
<keyword evidence="2" id="KW-1185">Reference proteome</keyword>
<dbReference type="EMBL" id="MU805958">
    <property type="protein sequence ID" value="KAJ3844206.1"/>
    <property type="molecule type" value="Genomic_DNA"/>
</dbReference>
<name>A0AA38PKK6_9AGAR</name>
<gene>
    <name evidence="1" type="ORF">F5878DRAFT_163831</name>
</gene>
<evidence type="ECO:0000313" key="2">
    <source>
        <dbReference type="Proteomes" id="UP001163846"/>
    </source>
</evidence>
<protein>
    <submittedName>
        <fullName evidence="1">Uncharacterized protein</fullName>
    </submittedName>
</protein>
<reference evidence="1" key="1">
    <citation type="submission" date="2022-08" db="EMBL/GenBank/DDBJ databases">
        <authorList>
            <consortium name="DOE Joint Genome Institute"/>
            <person name="Min B."/>
            <person name="Riley R."/>
            <person name="Sierra-Patev S."/>
            <person name="Naranjo-Ortiz M."/>
            <person name="Looney B."/>
            <person name="Konkel Z."/>
            <person name="Slot J.C."/>
            <person name="Sakamoto Y."/>
            <person name="Steenwyk J.L."/>
            <person name="Rokas A."/>
            <person name="Carro J."/>
            <person name="Camarero S."/>
            <person name="Ferreira P."/>
            <person name="Molpeceres G."/>
            <person name="Ruiz-Duenas F.J."/>
            <person name="Serrano A."/>
            <person name="Henrissat B."/>
            <person name="Drula E."/>
            <person name="Hughes K.W."/>
            <person name="Mata J.L."/>
            <person name="Ishikawa N.K."/>
            <person name="Vargas-Isla R."/>
            <person name="Ushijima S."/>
            <person name="Smith C.A."/>
            <person name="Ahrendt S."/>
            <person name="Andreopoulos W."/>
            <person name="He G."/>
            <person name="Labutti K."/>
            <person name="Lipzen A."/>
            <person name="Ng V."/>
            <person name="Sandor L."/>
            <person name="Barry K."/>
            <person name="Martinez A.T."/>
            <person name="Xiao Y."/>
            <person name="Gibbons J.G."/>
            <person name="Terashima K."/>
            <person name="Hibbett D.S."/>
            <person name="Grigoriev I.V."/>
        </authorList>
    </citation>
    <scope>NUCLEOTIDE SEQUENCE</scope>
    <source>
        <strain evidence="1">TFB9207</strain>
    </source>
</reference>
<evidence type="ECO:0000313" key="1">
    <source>
        <dbReference type="EMBL" id="KAJ3844206.1"/>
    </source>
</evidence>
<dbReference type="Proteomes" id="UP001163846">
    <property type="component" value="Unassembled WGS sequence"/>
</dbReference>
<organism evidence="1 2">
    <name type="scientific">Lentinula raphanica</name>
    <dbReference type="NCBI Taxonomy" id="153919"/>
    <lineage>
        <taxon>Eukaryota</taxon>
        <taxon>Fungi</taxon>
        <taxon>Dikarya</taxon>
        <taxon>Basidiomycota</taxon>
        <taxon>Agaricomycotina</taxon>
        <taxon>Agaricomycetes</taxon>
        <taxon>Agaricomycetidae</taxon>
        <taxon>Agaricales</taxon>
        <taxon>Marasmiineae</taxon>
        <taxon>Omphalotaceae</taxon>
        <taxon>Lentinula</taxon>
    </lineage>
</organism>
<dbReference type="AlphaFoldDB" id="A0AA38PKK6"/>
<comment type="caution">
    <text evidence="1">The sequence shown here is derived from an EMBL/GenBank/DDBJ whole genome shotgun (WGS) entry which is preliminary data.</text>
</comment>
<accession>A0AA38PKK6</accession>
<sequence>MGRSPLTVISSRFKILATVPVQFRTSRYSCSIRVSQNFTLKVHGAMDWNWMGEFLYVSRIFFTLVPTVTKASLCLLPYVGFPVFLFVSDCLSSTTRVYGLCASRISRPIFGIGTLRYRRAPKRRGQEERKINHKLLLLSYLWLTWFDNPAGNRSSYMLCLVLIHKNLILHSTPHDDLFTTTSLSPLALRLTPLLSKVSLMKIGLHGLLYAVKIRWSKRQQLVRRRMNVKTINKHSILLFPAQLKSRRCHLQSAKLISF</sequence>